<reference evidence="2" key="1">
    <citation type="journal article" date="2014" name="Front. Microbiol.">
        <title>High frequency of phylogenetically diverse reductive dehalogenase-homologous genes in deep subseafloor sedimentary metagenomes.</title>
        <authorList>
            <person name="Kawai M."/>
            <person name="Futagami T."/>
            <person name="Toyoda A."/>
            <person name="Takaki Y."/>
            <person name="Nishi S."/>
            <person name="Hori S."/>
            <person name="Arai W."/>
            <person name="Tsubouchi T."/>
            <person name="Morono Y."/>
            <person name="Uchiyama I."/>
            <person name="Ito T."/>
            <person name="Fujiyama A."/>
            <person name="Inagaki F."/>
            <person name="Takami H."/>
        </authorList>
    </citation>
    <scope>NUCLEOTIDE SEQUENCE</scope>
    <source>
        <strain evidence="2">Expedition CK06-06</strain>
    </source>
</reference>
<organism evidence="2">
    <name type="scientific">marine sediment metagenome</name>
    <dbReference type="NCBI Taxonomy" id="412755"/>
    <lineage>
        <taxon>unclassified sequences</taxon>
        <taxon>metagenomes</taxon>
        <taxon>ecological metagenomes</taxon>
    </lineage>
</organism>
<name>X0ZYG8_9ZZZZ</name>
<comment type="caution">
    <text evidence="2">The sequence shown here is derived from an EMBL/GenBank/DDBJ whole genome shotgun (WGS) entry which is preliminary data.</text>
</comment>
<keyword evidence="1" id="KW-1133">Transmembrane helix</keyword>
<evidence type="ECO:0000313" key="2">
    <source>
        <dbReference type="EMBL" id="GAG53071.1"/>
    </source>
</evidence>
<evidence type="ECO:0000256" key="1">
    <source>
        <dbReference type="SAM" id="Phobius"/>
    </source>
</evidence>
<keyword evidence="1" id="KW-0812">Transmembrane</keyword>
<feature type="non-terminal residue" evidence="2">
    <location>
        <position position="1"/>
    </location>
</feature>
<proteinExistence type="predicted"/>
<keyword evidence="1" id="KW-0472">Membrane</keyword>
<accession>X0ZYG8</accession>
<protein>
    <submittedName>
        <fullName evidence="2">Uncharacterized protein</fullName>
    </submittedName>
</protein>
<feature type="transmembrane region" description="Helical" evidence="1">
    <location>
        <begin position="31"/>
        <end position="63"/>
    </location>
</feature>
<dbReference type="AlphaFoldDB" id="X0ZYG8"/>
<gene>
    <name evidence="2" type="ORF">S01H1_76115</name>
</gene>
<dbReference type="EMBL" id="BARS01051063">
    <property type="protein sequence ID" value="GAG53071.1"/>
    <property type="molecule type" value="Genomic_DNA"/>
</dbReference>
<sequence>QGLTATYLPKLIGKLVGGGGLKLALSGLGNIIPGIGTLIGAAGPIGIAVVAIGAAVAIFAAAWKGNWFGIRDHAANAVKAIKGIAKGLADTLKGALKAVTSWGNNVVNKAKSAWQKAAAWLKKATSAKSSTPTPSTTYTPPSGFEDQGGIDYYGQHGFEGMVRKPTTFLAGEAGPEYVSISPRGRGGRGLVIYGPLIQIMGSADEATVDRALEKLTRRMRKLA</sequence>